<evidence type="ECO:0000313" key="7">
    <source>
        <dbReference type="Proteomes" id="UP000597206"/>
    </source>
</evidence>
<protein>
    <submittedName>
        <fullName evidence="6">LysR family transcriptional regulator</fullName>
    </submittedName>
</protein>
<accession>A0ABS0GF10</accession>
<evidence type="ECO:0000256" key="3">
    <source>
        <dbReference type="ARBA" id="ARBA00023125"/>
    </source>
</evidence>
<dbReference type="SUPFAM" id="SSF53850">
    <property type="entry name" value="Periplasmic binding protein-like II"/>
    <property type="match status" value="1"/>
</dbReference>
<dbReference type="InterPro" id="IPR058163">
    <property type="entry name" value="LysR-type_TF_proteobact-type"/>
</dbReference>
<dbReference type="PROSITE" id="PS50931">
    <property type="entry name" value="HTH_LYSR"/>
    <property type="match status" value="1"/>
</dbReference>
<dbReference type="PANTHER" id="PTHR30537:SF72">
    <property type="entry name" value="LYSR FAMILY TRANSCRIPTIONAL REGULATOR"/>
    <property type="match status" value="1"/>
</dbReference>
<feature type="domain" description="HTH lysR-type" evidence="5">
    <location>
        <begin position="1"/>
        <end position="59"/>
    </location>
</feature>
<dbReference type="InterPro" id="IPR036390">
    <property type="entry name" value="WH_DNA-bd_sf"/>
</dbReference>
<dbReference type="Gene3D" id="3.40.190.290">
    <property type="match status" value="1"/>
</dbReference>
<dbReference type="Proteomes" id="UP000597206">
    <property type="component" value="Unassembled WGS sequence"/>
</dbReference>
<proteinExistence type="inferred from homology"/>
<reference evidence="6 7" key="1">
    <citation type="submission" date="2020-11" db="EMBL/GenBank/DDBJ databases">
        <title>Vibrio nitrifigilis sp. nov., a marine nitrogen-fixing bacterium isolated from the lagoon sediment of an islet inside an atoll.</title>
        <authorList>
            <person name="Wang L.-T."/>
            <person name="Shieh W.Y."/>
        </authorList>
    </citation>
    <scope>NUCLEOTIDE SEQUENCE [LARGE SCALE GENOMIC DNA]</scope>
    <source>
        <strain evidence="6 7">NFV-1</strain>
    </source>
</reference>
<evidence type="ECO:0000313" key="6">
    <source>
        <dbReference type="EMBL" id="MBF9000988.1"/>
    </source>
</evidence>
<dbReference type="PRINTS" id="PR00039">
    <property type="entry name" value="HTHLYSR"/>
</dbReference>
<keyword evidence="2" id="KW-0805">Transcription regulation</keyword>
<dbReference type="EMBL" id="JADPMR010000001">
    <property type="protein sequence ID" value="MBF9000988.1"/>
    <property type="molecule type" value="Genomic_DNA"/>
</dbReference>
<keyword evidence="3" id="KW-0238">DNA-binding</keyword>
<dbReference type="CDD" id="cd08472">
    <property type="entry name" value="PBP2_CrgA_like_3"/>
    <property type="match status" value="1"/>
</dbReference>
<keyword evidence="7" id="KW-1185">Reference proteome</keyword>
<evidence type="ECO:0000256" key="4">
    <source>
        <dbReference type="ARBA" id="ARBA00023163"/>
    </source>
</evidence>
<comment type="caution">
    <text evidence="6">The sequence shown here is derived from an EMBL/GenBank/DDBJ whole genome shotgun (WGS) entry which is preliminary data.</text>
</comment>
<sequence>MDKIETMKRFIAVANTGSFTRAAEQMNVPKSAISSSISRLEEHLHTRLLYRSTRQVTLTESGERYLIQSQRLLDELEGLEDQFQSESFTLSGTIRVDMPSRFFSTLIAPNLPDWFARYPNTHIEILGADYRIDPIKERVDCVIRGGKLQDSNLVARALGKMEMINCISPTYAQQFGVPRTLDDLASHYVVDYAADSYQQPNGFEYYAHQESHYVDVPSLISVRTTDAYLAACLNGLGIIQLPKCGVEQQLRNGDLIEVLPEYRCESMSMSVLYESRHQQPRRLSEFIDWLTQVFKAVND</sequence>
<name>A0ABS0GF10_9VIBR</name>
<gene>
    <name evidence="6" type="ORF">I1A42_10460</name>
</gene>
<organism evidence="6 7">
    <name type="scientific">Vibrio nitrifigilis</name>
    <dbReference type="NCBI Taxonomy" id="2789781"/>
    <lineage>
        <taxon>Bacteria</taxon>
        <taxon>Pseudomonadati</taxon>
        <taxon>Pseudomonadota</taxon>
        <taxon>Gammaproteobacteria</taxon>
        <taxon>Vibrionales</taxon>
        <taxon>Vibrionaceae</taxon>
        <taxon>Vibrio</taxon>
    </lineage>
</organism>
<dbReference type="InterPro" id="IPR000847">
    <property type="entry name" value="LysR_HTH_N"/>
</dbReference>
<evidence type="ECO:0000256" key="1">
    <source>
        <dbReference type="ARBA" id="ARBA00009437"/>
    </source>
</evidence>
<comment type="similarity">
    <text evidence="1">Belongs to the LysR transcriptional regulatory family.</text>
</comment>
<dbReference type="PANTHER" id="PTHR30537">
    <property type="entry name" value="HTH-TYPE TRANSCRIPTIONAL REGULATOR"/>
    <property type="match status" value="1"/>
</dbReference>
<keyword evidence="4" id="KW-0804">Transcription</keyword>
<dbReference type="Pfam" id="PF03466">
    <property type="entry name" value="LysR_substrate"/>
    <property type="match status" value="1"/>
</dbReference>
<evidence type="ECO:0000259" key="5">
    <source>
        <dbReference type="PROSITE" id="PS50931"/>
    </source>
</evidence>
<dbReference type="SUPFAM" id="SSF46785">
    <property type="entry name" value="Winged helix' DNA-binding domain"/>
    <property type="match status" value="1"/>
</dbReference>
<dbReference type="InterPro" id="IPR036388">
    <property type="entry name" value="WH-like_DNA-bd_sf"/>
</dbReference>
<evidence type="ECO:0000256" key="2">
    <source>
        <dbReference type="ARBA" id="ARBA00023015"/>
    </source>
</evidence>
<dbReference type="Gene3D" id="1.10.10.10">
    <property type="entry name" value="Winged helix-like DNA-binding domain superfamily/Winged helix DNA-binding domain"/>
    <property type="match status" value="1"/>
</dbReference>
<dbReference type="RefSeq" id="WP_196123445.1">
    <property type="nucleotide sequence ID" value="NZ_JADPMR010000001.1"/>
</dbReference>
<dbReference type="InterPro" id="IPR005119">
    <property type="entry name" value="LysR_subst-bd"/>
</dbReference>
<dbReference type="Pfam" id="PF00126">
    <property type="entry name" value="HTH_1"/>
    <property type="match status" value="1"/>
</dbReference>